<evidence type="ECO:0000256" key="7">
    <source>
        <dbReference type="ARBA" id="ARBA00022842"/>
    </source>
</evidence>
<dbReference type="EMBL" id="SDKK01000022">
    <property type="protein sequence ID" value="TYC54330.1"/>
    <property type="molecule type" value="Genomic_DNA"/>
</dbReference>
<reference evidence="13 14" key="1">
    <citation type="submission" date="2019-01" db="EMBL/GenBank/DDBJ databases">
        <title>Zoogloea oleivorans genome sequencing and assembly.</title>
        <authorList>
            <person name="Tancsics A."/>
            <person name="Farkas M."/>
            <person name="Kriszt B."/>
            <person name="Maroti G."/>
            <person name="Horvath B."/>
        </authorList>
    </citation>
    <scope>NUCLEOTIDE SEQUENCE [LARGE SCALE GENOMIC DNA]</scope>
    <source>
        <strain evidence="13 14">Buc</strain>
    </source>
</reference>
<dbReference type="PANTHER" id="PTHR30040:SF2">
    <property type="entry name" value="FAD:PROTEIN FMN TRANSFERASE"/>
    <property type="match status" value="1"/>
</dbReference>
<keyword evidence="5 10" id="KW-0479">Metal-binding</keyword>
<keyword evidence="12" id="KW-0449">Lipoprotein</keyword>
<evidence type="ECO:0000256" key="12">
    <source>
        <dbReference type="RuleBase" id="RU363002"/>
    </source>
</evidence>
<dbReference type="Pfam" id="PF02424">
    <property type="entry name" value="ApbE"/>
    <property type="match status" value="1"/>
</dbReference>
<dbReference type="InterPro" id="IPR003374">
    <property type="entry name" value="ApbE-like_sf"/>
</dbReference>
<keyword evidence="12" id="KW-0997">Cell inner membrane</keyword>
<comment type="function">
    <text evidence="12">Flavin transferase that catalyzes the transfer of the FMN moiety of FAD and its covalent binding to the hydroxyl group of a threonine residue in a target flavoprotein.</text>
</comment>
<evidence type="ECO:0000313" key="14">
    <source>
        <dbReference type="Proteomes" id="UP000389128"/>
    </source>
</evidence>
<evidence type="ECO:0000313" key="13">
    <source>
        <dbReference type="EMBL" id="TYC54330.1"/>
    </source>
</evidence>
<dbReference type="EC" id="2.7.1.180" evidence="1 10"/>
<dbReference type="PIRSF" id="PIRSF006268">
    <property type="entry name" value="ApbE"/>
    <property type="match status" value="1"/>
</dbReference>
<evidence type="ECO:0000256" key="1">
    <source>
        <dbReference type="ARBA" id="ARBA00011955"/>
    </source>
</evidence>
<keyword evidence="12" id="KW-1003">Cell membrane</keyword>
<dbReference type="InterPro" id="IPR024932">
    <property type="entry name" value="ApbE"/>
</dbReference>
<evidence type="ECO:0000256" key="6">
    <source>
        <dbReference type="ARBA" id="ARBA00022827"/>
    </source>
</evidence>
<comment type="cofactor">
    <cofactor evidence="11">
        <name>Mg(2+)</name>
        <dbReference type="ChEBI" id="CHEBI:18420"/>
    </cofactor>
    <cofactor evidence="11">
        <name>Mn(2+)</name>
        <dbReference type="ChEBI" id="CHEBI:29035"/>
    </cofactor>
    <text evidence="11">Magnesium. Can also use manganese.</text>
</comment>
<accession>A0A6C2CJK0</accession>
<evidence type="ECO:0000256" key="3">
    <source>
        <dbReference type="ARBA" id="ARBA00022630"/>
    </source>
</evidence>
<keyword evidence="14" id="KW-1185">Reference proteome</keyword>
<comment type="similarity">
    <text evidence="10 12">Belongs to the ApbE family.</text>
</comment>
<dbReference type="GO" id="GO:0016740">
    <property type="term" value="F:transferase activity"/>
    <property type="evidence" value="ECO:0007669"/>
    <property type="project" value="UniProtKB-UniRule"/>
</dbReference>
<evidence type="ECO:0000256" key="8">
    <source>
        <dbReference type="ARBA" id="ARBA00031306"/>
    </source>
</evidence>
<evidence type="ECO:0000256" key="4">
    <source>
        <dbReference type="ARBA" id="ARBA00022679"/>
    </source>
</evidence>
<feature type="binding site" evidence="11">
    <location>
        <position position="175"/>
    </location>
    <ligand>
        <name>Mg(2+)</name>
        <dbReference type="ChEBI" id="CHEBI:18420"/>
    </ligand>
</feature>
<evidence type="ECO:0000256" key="11">
    <source>
        <dbReference type="PIRSR" id="PIRSR006268-2"/>
    </source>
</evidence>
<dbReference type="PROSITE" id="PS51257">
    <property type="entry name" value="PROKAR_LIPOPROTEIN"/>
    <property type="match status" value="1"/>
</dbReference>
<dbReference type="PANTHER" id="PTHR30040">
    <property type="entry name" value="THIAMINE BIOSYNTHESIS LIPOPROTEIN APBE"/>
    <property type="match status" value="1"/>
</dbReference>
<evidence type="ECO:0000256" key="5">
    <source>
        <dbReference type="ARBA" id="ARBA00022723"/>
    </source>
</evidence>
<dbReference type="Proteomes" id="UP000389128">
    <property type="component" value="Unassembled WGS sequence"/>
</dbReference>
<evidence type="ECO:0000256" key="10">
    <source>
        <dbReference type="PIRNR" id="PIRNR006268"/>
    </source>
</evidence>
<feature type="signal peptide" evidence="12">
    <location>
        <begin position="1"/>
        <end position="24"/>
    </location>
</feature>
<comment type="catalytic activity">
    <reaction evidence="9 10 12">
        <text>L-threonyl-[protein] + FAD = FMN-L-threonyl-[protein] + AMP + H(+)</text>
        <dbReference type="Rhea" id="RHEA:36847"/>
        <dbReference type="Rhea" id="RHEA-COMP:11060"/>
        <dbReference type="Rhea" id="RHEA-COMP:11061"/>
        <dbReference type="ChEBI" id="CHEBI:15378"/>
        <dbReference type="ChEBI" id="CHEBI:30013"/>
        <dbReference type="ChEBI" id="CHEBI:57692"/>
        <dbReference type="ChEBI" id="CHEBI:74257"/>
        <dbReference type="ChEBI" id="CHEBI:456215"/>
        <dbReference type="EC" id="2.7.1.180"/>
    </reaction>
</comment>
<comment type="caution">
    <text evidence="13">The sequence shown here is derived from an EMBL/GenBank/DDBJ whole genome shotgun (WGS) entry which is preliminary data.</text>
</comment>
<keyword evidence="12" id="KW-0472">Membrane</keyword>
<protein>
    <recommendedName>
        <fullName evidence="2 10">FAD:protein FMN transferase</fullName>
        <ecNumber evidence="1 10">2.7.1.180</ecNumber>
    </recommendedName>
    <alternativeName>
        <fullName evidence="8 10">Flavin transferase</fullName>
    </alternativeName>
</protein>
<dbReference type="Gene3D" id="3.10.520.10">
    <property type="entry name" value="ApbE-like domains"/>
    <property type="match status" value="1"/>
</dbReference>
<dbReference type="OrthoDB" id="9778595at2"/>
<keyword evidence="12" id="KW-0732">Signal</keyword>
<comment type="subcellular location">
    <subcellularLocation>
        <location evidence="12">Cell inner membrane</location>
        <topology evidence="12">Lipid-anchor</topology>
        <orientation evidence="12">Periplasmic side</orientation>
    </subcellularLocation>
</comment>
<dbReference type="GO" id="GO:0046872">
    <property type="term" value="F:metal ion binding"/>
    <property type="evidence" value="ECO:0007669"/>
    <property type="project" value="UniProtKB-UniRule"/>
</dbReference>
<keyword evidence="4 10" id="KW-0808">Transferase</keyword>
<name>A0A6C2CJK0_9RHOO</name>
<sequence length="347" mass="37481">MRRAAAWLAIAACTAGLLAGCSRASIHQQESYVFGTRVEVLTWDASEEKSRTAVGEVLREFDRLHRAYHAWQPSELTALNSAIAAGRQHIPVSPELAAMLTDAKAIAATGDELFDPALGTLIALWGFHTDTFVPARPDPAQLAAAIQAHPQMADLRIADNQVTSRNPAVQLDLGGYGKGYALDRAAAILKARGISNALINIGGNVLALGSKGDQPWRVGIQHPREPRPLATLPLRDGEAIGTSGDYQRFFELDGQRYCHLLDPRTGWPAKGTQAVTLLITPRANAGTLSDAASKPVYLGGERWRDYAKRYGIDHALRVDADGKIQVTRALRDRLQFGEGITPSAVID</sequence>
<evidence type="ECO:0000256" key="9">
    <source>
        <dbReference type="ARBA" id="ARBA00048540"/>
    </source>
</evidence>
<keyword evidence="6 10" id="KW-0274">FAD</keyword>
<feature type="binding site" evidence="11">
    <location>
        <position position="290"/>
    </location>
    <ligand>
        <name>Mg(2+)</name>
        <dbReference type="ChEBI" id="CHEBI:18420"/>
    </ligand>
</feature>
<keyword evidence="7 10" id="KW-0460">Magnesium</keyword>
<gene>
    <name evidence="13" type="ORF">ETQ85_19635</name>
</gene>
<dbReference type="AlphaFoldDB" id="A0A6C2CJK0"/>
<dbReference type="GO" id="GO:0005886">
    <property type="term" value="C:plasma membrane"/>
    <property type="evidence" value="ECO:0007669"/>
    <property type="project" value="UniProtKB-SubCell"/>
</dbReference>
<keyword evidence="3 10" id="KW-0285">Flavoprotein</keyword>
<evidence type="ECO:0000256" key="2">
    <source>
        <dbReference type="ARBA" id="ARBA00016337"/>
    </source>
</evidence>
<feature type="chain" id="PRO_5025709039" description="FAD:protein FMN transferase" evidence="12">
    <location>
        <begin position="25"/>
        <end position="347"/>
    </location>
</feature>
<organism evidence="13 14">
    <name type="scientific">Zoogloea oleivorans</name>
    <dbReference type="NCBI Taxonomy" id="1552750"/>
    <lineage>
        <taxon>Bacteria</taxon>
        <taxon>Pseudomonadati</taxon>
        <taxon>Pseudomonadota</taxon>
        <taxon>Betaproteobacteria</taxon>
        <taxon>Rhodocyclales</taxon>
        <taxon>Zoogloeaceae</taxon>
        <taxon>Zoogloea</taxon>
    </lineage>
</organism>
<proteinExistence type="inferred from homology"/>
<dbReference type="SUPFAM" id="SSF143631">
    <property type="entry name" value="ApbE-like"/>
    <property type="match status" value="1"/>
</dbReference>